<evidence type="ECO:0000313" key="1">
    <source>
        <dbReference type="EMBL" id="RUP46204.1"/>
    </source>
</evidence>
<organism evidence="1 2">
    <name type="scientific">Jimgerdemannia flammicorona</name>
    <dbReference type="NCBI Taxonomy" id="994334"/>
    <lineage>
        <taxon>Eukaryota</taxon>
        <taxon>Fungi</taxon>
        <taxon>Fungi incertae sedis</taxon>
        <taxon>Mucoromycota</taxon>
        <taxon>Mucoromycotina</taxon>
        <taxon>Endogonomycetes</taxon>
        <taxon>Endogonales</taxon>
        <taxon>Endogonaceae</taxon>
        <taxon>Jimgerdemannia</taxon>
    </lineage>
</organism>
<dbReference type="EMBL" id="RBNI01006150">
    <property type="protein sequence ID" value="RUP46204.1"/>
    <property type="molecule type" value="Genomic_DNA"/>
</dbReference>
<sequence length="59" mass="6275">MTVISSSPGIKVAITDSEFKLVSKLIDIGAVDSSFEQIRPSDCGGKHMANSIHGYQNGH</sequence>
<dbReference type="AlphaFoldDB" id="A0A433D5V9"/>
<protein>
    <submittedName>
        <fullName evidence="1">Uncharacterized protein</fullName>
    </submittedName>
</protein>
<accession>A0A433D5V9</accession>
<name>A0A433D5V9_9FUNG</name>
<evidence type="ECO:0000313" key="2">
    <source>
        <dbReference type="Proteomes" id="UP000268093"/>
    </source>
</evidence>
<keyword evidence="2" id="KW-1185">Reference proteome</keyword>
<proteinExistence type="predicted"/>
<dbReference type="Proteomes" id="UP000268093">
    <property type="component" value="Unassembled WGS sequence"/>
</dbReference>
<comment type="caution">
    <text evidence="1">The sequence shown here is derived from an EMBL/GenBank/DDBJ whole genome shotgun (WGS) entry which is preliminary data.</text>
</comment>
<gene>
    <name evidence="1" type="ORF">BC936DRAFT_147217</name>
</gene>
<reference evidence="1 2" key="1">
    <citation type="journal article" date="2018" name="New Phytol.">
        <title>Phylogenomics of Endogonaceae and evolution of mycorrhizas within Mucoromycota.</title>
        <authorList>
            <person name="Chang Y."/>
            <person name="Desiro A."/>
            <person name="Na H."/>
            <person name="Sandor L."/>
            <person name="Lipzen A."/>
            <person name="Clum A."/>
            <person name="Barry K."/>
            <person name="Grigoriev I.V."/>
            <person name="Martin F.M."/>
            <person name="Stajich J.E."/>
            <person name="Smith M.E."/>
            <person name="Bonito G."/>
            <person name="Spatafora J.W."/>
        </authorList>
    </citation>
    <scope>NUCLEOTIDE SEQUENCE [LARGE SCALE GENOMIC DNA]</scope>
    <source>
        <strain evidence="1 2">GMNB39</strain>
    </source>
</reference>